<feature type="region of interest" description="Disordered" evidence="5">
    <location>
        <begin position="305"/>
        <end position="334"/>
    </location>
</feature>
<dbReference type="PANTHER" id="PTHR12466">
    <property type="entry name" value="CDC73 DOMAIN PROTEIN"/>
    <property type="match status" value="1"/>
</dbReference>
<comment type="similarity">
    <text evidence="2">Belongs to the CDC73 family.</text>
</comment>
<keyword evidence="4" id="KW-0539">Nucleus</keyword>
<name>A0ABQ7JFN1_9APIC</name>
<dbReference type="PANTHER" id="PTHR12466:SF8">
    <property type="entry name" value="PARAFIBROMIN"/>
    <property type="match status" value="1"/>
</dbReference>
<accession>A0ABQ7JFN1</accession>
<dbReference type="InterPro" id="IPR031336">
    <property type="entry name" value="CDC73_C"/>
</dbReference>
<feature type="domain" description="Cell division control protein 73 C-terminal" evidence="6">
    <location>
        <begin position="481"/>
        <end position="617"/>
    </location>
</feature>
<comment type="subcellular location">
    <subcellularLocation>
        <location evidence="1">Nucleus</location>
    </subcellularLocation>
</comment>
<dbReference type="Gene3D" id="3.40.50.11990">
    <property type="entry name" value="RNA polymerase II accessory factor, Cdc73 C-terminal domain"/>
    <property type="match status" value="1"/>
</dbReference>
<dbReference type="EMBL" id="JADAQX010000053">
    <property type="protein sequence ID" value="KAF8822460.1"/>
    <property type="molecule type" value="Genomic_DNA"/>
</dbReference>
<sequence length="700" mass="79173">MHHKPESQHRKSITKLLPKLSVRWLMERYLMGLISKTVENRYFSSAPFKVFAASYHETMATISAPAMTSLQMASIKIEEGPQEKEGVSGKLQSNSVPRRSYLINPFLFLKEIQKGYLVTNISPKSSDGEDVEVLVLKNCNIEIPSNTPSGLITRKSEPYTIGDIHLVLVTPKEEYNYSFVMSRKGRKYLNVLERTKVVNALLSGEGGKSSSAPSIVPPIDGSTSLGSSYSFERSLSLKETTSTTLPLDLTLQRHLAYQHDPKVPVCFPKESLWISKKPEERFGDADEDSDDDEMLFFLEAGAPAAAANEPPRRRESSGITVEGDKGSNAATAGISSSEIDGNTLLKTVLKREKSVFSRYNVVCSFGCDFERVLLKCEDVDRSLHNGHRGRKYCHLPPSIHQAQIAQKLRRNAQWVSEQERRARLKRSATTSFPAKKTAQIQACQDKWWSASSIMTLLCSAVFYCYVAVNLCVMDICIAQNTLPIILVPSGPTALISRNNAIDMLQNGKFMDPLKAPKLTTVAEDKKALHSFGAITIDHFFKGKNRKFQVIESRYASRFQAKEWNSVVAVLLHGGRWQFHGWPFSNFTDLFLSVMGCMFLYDTDTLLPDVNNWRVKVILRWCLHELVKFPYLLRMHSLEVFQAAYNFVFLTFLGSKKILRISRSHRYNDTAICKEFWEVLEQFLLSPRVRHPNVDLKLNAT</sequence>
<dbReference type="Proteomes" id="UP000823046">
    <property type="component" value="Unassembled WGS sequence"/>
</dbReference>
<dbReference type="InterPro" id="IPR007852">
    <property type="entry name" value="Cdc73/Parafibromin"/>
</dbReference>
<evidence type="ECO:0000256" key="3">
    <source>
        <dbReference type="ARBA" id="ARBA00023163"/>
    </source>
</evidence>
<gene>
    <name evidence="7" type="primary">CDC73</name>
    <name evidence="7" type="ORF">IE077_003724</name>
</gene>
<evidence type="ECO:0000256" key="1">
    <source>
        <dbReference type="ARBA" id="ARBA00004123"/>
    </source>
</evidence>
<proteinExistence type="inferred from homology"/>
<evidence type="ECO:0000256" key="5">
    <source>
        <dbReference type="SAM" id="MobiDB-lite"/>
    </source>
</evidence>
<evidence type="ECO:0000259" key="6">
    <source>
        <dbReference type="Pfam" id="PF05179"/>
    </source>
</evidence>
<organism evidence="7 8">
    <name type="scientific">Cardiosporidium cionae</name>
    <dbReference type="NCBI Taxonomy" id="476202"/>
    <lineage>
        <taxon>Eukaryota</taxon>
        <taxon>Sar</taxon>
        <taxon>Alveolata</taxon>
        <taxon>Apicomplexa</taxon>
        <taxon>Aconoidasida</taxon>
        <taxon>Nephromycida</taxon>
        <taxon>Cardiosporidium</taxon>
    </lineage>
</organism>
<evidence type="ECO:0000313" key="7">
    <source>
        <dbReference type="EMBL" id="KAF8822460.1"/>
    </source>
</evidence>
<evidence type="ECO:0000313" key="8">
    <source>
        <dbReference type="Proteomes" id="UP000823046"/>
    </source>
</evidence>
<protein>
    <submittedName>
        <fullName evidence="7">Rna polymerase II accessory factor CDC73</fullName>
    </submittedName>
</protein>
<dbReference type="Pfam" id="PF05179">
    <property type="entry name" value="CDC73_C"/>
    <property type="match status" value="1"/>
</dbReference>
<dbReference type="InterPro" id="IPR038103">
    <property type="entry name" value="CDC73_C_sf"/>
</dbReference>
<evidence type="ECO:0000256" key="2">
    <source>
        <dbReference type="ARBA" id="ARBA00010427"/>
    </source>
</evidence>
<reference evidence="7 8" key="1">
    <citation type="journal article" date="2020" name="bioRxiv">
        <title>Metabolic contributions of an alphaproteobacterial endosymbiont in the apicomplexan Cardiosporidium cionae.</title>
        <authorList>
            <person name="Hunter E.S."/>
            <person name="Paight C.J."/>
            <person name="Lane C.E."/>
        </authorList>
    </citation>
    <scope>NUCLEOTIDE SEQUENCE [LARGE SCALE GENOMIC DNA]</scope>
    <source>
        <strain evidence="7">ESH_2018</strain>
    </source>
</reference>
<keyword evidence="3" id="KW-0804">Transcription</keyword>
<keyword evidence="8" id="KW-1185">Reference proteome</keyword>
<comment type="caution">
    <text evidence="7">The sequence shown here is derived from an EMBL/GenBank/DDBJ whole genome shotgun (WGS) entry which is preliminary data.</text>
</comment>
<evidence type="ECO:0000256" key="4">
    <source>
        <dbReference type="ARBA" id="ARBA00023242"/>
    </source>
</evidence>